<organism evidence="1 2">
    <name type="scientific">Kouleothrix aurantiaca</name>
    <dbReference type="NCBI Taxonomy" id="186479"/>
    <lineage>
        <taxon>Bacteria</taxon>
        <taxon>Bacillati</taxon>
        <taxon>Chloroflexota</taxon>
        <taxon>Chloroflexia</taxon>
        <taxon>Chloroflexales</taxon>
        <taxon>Roseiflexineae</taxon>
        <taxon>Roseiflexaceae</taxon>
        <taxon>Kouleothrix</taxon>
    </lineage>
</organism>
<sequence>MRLIPPHVLTMAPPDAEMIVPTLYDPEDFAALYHANKDRAIALVAAMSEPQRVRQALAYAAWLAYHGLEIDLATVLAAWEQL</sequence>
<dbReference type="EMBL" id="LJCR01000300">
    <property type="protein sequence ID" value="KPV53258.1"/>
    <property type="molecule type" value="Genomic_DNA"/>
</dbReference>
<proteinExistence type="predicted"/>
<keyword evidence="2" id="KW-1185">Reference proteome</keyword>
<dbReference type="Proteomes" id="UP000050509">
    <property type="component" value="Unassembled WGS sequence"/>
</dbReference>
<evidence type="ECO:0000313" key="2">
    <source>
        <dbReference type="Proteomes" id="UP000050509"/>
    </source>
</evidence>
<gene>
    <name evidence="1" type="ORF">SE17_10675</name>
</gene>
<comment type="caution">
    <text evidence="1">The sequence shown here is derived from an EMBL/GenBank/DDBJ whole genome shotgun (WGS) entry which is preliminary data.</text>
</comment>
<protein>
    <submittedName>
        <fullName evidence="1">Uncharacterized protein</fullName>
    </submittedName>
</protein>
<evidence type="ECO:0000313" key="1">
    <source>
        <dbReference type="EMBL" id="KPV53258.1"/>
    </source>
</evidence>
<dbReference type="AlphaFoldDB" id="A0A0P9D2M3"/>
<accession>A0A0P9D2M3</accession>
<name>A0A0P9D2M3_9CHLR</name>
<reference evidence="1 2" key="1">
    <citation type="submission" date="2015-09" db="EMBL/GenBank/DDBJ databases">
        <title>Draft genome sequence of Kouleothrix aurantiaca JCM 19913.</title>
        <authorList>
            <person name="Hemp J."/>
        </authorList>
    </citation>
    <scope>NUCLEOTIDE SEQUENCE [LARGE SCALE GENOMIC DNA]</scope>
    <source>
        <strain evidence="1 2">COM-B</strain>
    </source>
</reference>